<feature type="compositionally biased region" description="Basic and acidic residues" evidence="1">
    <location>
        <begin position="185"/>
        <end position="200"/>
    </location>
</feature>
<sequence>MASASHPPDPPPGAAQGPAAEPRPVAPEVREDADADARALASSLRIRILRLCLDESLTNREIAQRLGRHPATVLHHVRTLVDRGFLVAEPARRGTRGAREVPYRATRKSWRSPSQPGQARVLVDTFLQELALVEDLDDQPMVRLGLRLDDEAARALVGRLDALFQEYAQRPSDPDGTPYSLFFSMHEDVQRRREPGPLPG</sequence>
<dbReference type="InterPro" id="IPR001845">
    <property type="entry name" value="HTH_ArsR_DNA-bd_dom"/>
</dbReference>
<evidence type="ECO:0000259" key="2">
    <source>
        <dbReference type="SMART" id="SM00418"/>
    </source>
</evidence>
<feature type="compositionally biased region" description="Low complexity" evidence="1">
    <location>
        <begin position="14"/>
        <end position="27"/>
    </location>
</feature>
<dbReference type="InterPro" id="IPR025246">
    <property type="entry name" value="IS30-like_HTH"/>
</dbReference>
<dbReference type="RefSeq" id="WP_141369806.1">
    <property type="nucleotide sequence ID" value="NZ_BJLQ01000010.1"/>
</dbReference>
<keyword evidence="4" id="KW-1185">Reference proteome</keyword>
<dbReference type="GO" id="GO:0003700">
    <property type="term" value="F:DNA-binding transcription factor activity"/>
    <property type="evidence" value="ECO:0007669"/>
    <property type="project" value="InterPro"/>
</dbReference>
<dbReference type="OrthoDB" id="7945987at2"/>
<comment type="caution">
    <text evidence="3">The sequence shown here is derived from an EMBL/GenBank/DDBJ whole genome shotgun (WGS) entry which is preliminary data.</text>
</comment>
<dbReference type="Gene3D" id="1.10.10.10">
    <property type="entry name" value="Winged helix-like DNA-binding domain superfamily/Winged helix DNA-binding domain"/>
    <property type="match status" value="1"/>
</dbReference>
<dbReference type="Pfam" id="PF13936">
    <property type="entry name" value="HTH_38"/>
    <property type="match status" value="1"/>
</dbReference>
<evidence type="ECO:0000313" key="3">
    <source>
        <dbReference type="EMBL" id="GEA84110.1"/>
    </source>
</evidence>
<dbReference type="CDD" id="cd00090">
    <property type="entry name" value="HTH_ARSR"/>
    <property type="match status" value="1"/>
</dbReference>
<organism evidence="3 4">
    <name type="scientific">Cellulomonas gelida</name>
    <dbReference type="NCBI Taxonomy" id="1712"/>
    <lineage>
        <taxon>Bacteria</taxon>
        <taxon>Bacillati</taxon>
        <taxon>Actinomycetota</taxon>
        <taxon>Actinomycetes</taxon>
        <taxon>Micrococcales</taxon>
        <taxon>Cellulomonadaceae</taxon>
        <taxon>Cellulomonas</taxon>
    </lineage>
</organism>
<protein>
    <recommendedName>
        <fullName evidence="2">HTH arsR-type domain-containing protein</fullName>
    </recommendedName>
</protein>
<dbReference type="InterPro" id="IPR036390">
    <property type="entry name" value="WH_DNA-bd_sf"/>
</dbReference>
<dbReference type="InterPro" id="IPR036388">
    <property type="entry name" value="WH-like_DNA-bd_sf"/>
</dbReference>
<accession>A0A4Y3KMC3</accession>
<name>A0A4Y3KMC3_9CELL</name>
<feature type="region of interest" description="Disordered" evidence="1">
    <location>
        <begin position="1"/>
        <end position="34"/>
    </location>
</feature>
<dbReference type="SMART" id="SM00418">
    <property type="entry name" value="HTH_ARSR"/>
    <property type="match status" value="1"/>
</dbReference>
<dbReference type="Proteomes" id="UP000320461">
    <property type="component" value="Unassembled WGS sequence"/>
</dbReference>
<dbReference type="InterPro" id="IPR011991">
    <property type="entry name" value="ArsR-like_HTH"/>
</dbReference>
<reference evidence="3 4" key="1">
    <citation type="submission" date="2019-06" db="EMBL/GenBank/DDBJ databases">
        <title>Whole genome shotgun sequence of Cellulomonas gelida NBRC 3748.</title>
        <authorList>
            <person name="Hosoyama A."/>
            <person name="Uohara A."/>
            <person name="Ohji S."/>
            <person name="Ichikawa N."/>
        </authorList>
    </citation>
    <scope>NUCLEOTIDE SEQUENCE [LARGE SCALE GENOMIC DNA]</scope>
    <source>
        <strain evidence="3 4">NBRC 3748</strain>
    </source>
</reference>
<feature type="region of interest" description="Disordered" evidence="1">
    <location>
        <begin position="169"/>
        <end position="200"/>
    </location>
</feature>
<evidence type="ECO:0000256" key="1">
    <source>
        <dbReference type="SAM" id="MobiDB-lite"/>
    </source>
</evidence>
<dbReference type="EMBL" id="BJLQ01000010">
    <property type="protein sequence ID" value="GEA84110.1"/>
    <property type="molecule type" value="Genomic_DNA"/>
</dbReference>
<proteinExistence type="predicted"/>
<gene>
    <name evidence="3" type="ORF">CGE01nite_13610</name>
</gene>
<dbReference type="SUPFAM" id="SSF46785">
    <property type="entry name" value="Winged helix' DNA-binding domain"/>
    <property type="match status" value="1"/>
</dbReference>
<feature type="domain" description="HTH arsR-type" evidence="2">
    <location>
        <begin position="35"/>
        <end position="125"/>
    </location>
</feature>
<dbReference type="AlphaFoldDB" id="A0A4Y3KMC3"/>
<evidence type="ECO:0000313" key="4">
    <source>
        <dbReference type="Proteomes" id="UP000320461"/>
    </source>
</evidence>